<feature type="compositionally biased region" description="Polar residues" evidence="1">
    <location>
        <begin position="305"/>
        <end position="322"/>
    </location>
</feature>
<gene>
    <name evidence="2" type="ORF">MGAL_10B076334</name>
</gene>
<evidence type="ECO:0000256" key="1">
    <source>
        <dbReference type="SAM" id="MobiDB-lite"/>
    </source>
</evidence>
<protein>
    <submittedName>
        <fullName evidence="2">Uncharacterized protein</fullName>
    </submittedName>
</protein>
<dbReference type="OrthoDB" id="6130579at2759"/>
<feature type="region of interest" description="Disordered" evidence="1">
    <location>
        <begin position="153"/>
        <end position="189"/>
    </location>
</feature>
<evidence type="ECO:0000313" key="2">
    <source>
        <dbReference type="EMBL" id="VDI25169.1"/>
    </source>
</evidence>
<proteinExistence type="predicted"/>
<feature type="compositionally biased region" description="Basic and acidic residues" evidence="1">
    <location>
        <begin position="644"/>
        <end position="657"/>
    </location>
</feature>
<dbReference type="EMBL" id="UYJE01004127">
    <property type="protein sequence ID" value="VDI25169.1"/>
    <property type="molecule type" value="Genomic_DNA"/>
</dbReference>
<feature type="compositionally biased region" description="Polar residues" evidence="1">
    <location>
        <begin position="449"/>
        <end position="458"/>
    </location>
</feature>
<sequence length="663" mass="75661">MSKLANRILNSDKEVAAVKYNIKEQRCLKKNLVTLDAEAQYSVKLIDMENRGMKVFYRRFRDKVSKIKTHLKVNEVTRLKDLEATGRLSPPQNTVNTTSMLRIADAEKRLKLQGREHLRKTKSAFTSRSVEAIQESKSNSVMSGTFDSHFNESESVHRLSTSHRPSTSALDSKLNGSRESISKKRQSIESLDRPQFFKSKTCDAIIQESDFVEKIESKEILTPPLEQTTEKYEPSKCTGICIVYGETPTETYKPVVKEPEKEDTPNKKMSLTFNFIETGNVNSPRIMNKTSSVENEMPKKEEDTVSQSPRQCNDVNNGTLTVNPIEDMLDESNGTKHEIPDTIDKKEQKSGAVNPDSNNNATPRKISQHKTTNQFSRTCRHQKHQNETRGKDDTTKLRKTEQKPKPQENKQDSDIKNNCQKDKTLHTNAGRDSPVSIKSYNKVAVPRTRNGQSKSARSNFERQSRKKSCNSSPERRSFSATGKSTNFAQMTKQYSCHSSIDKEAMKIQESRMSFSISDGLFSLGDDPYEERRQLLLMDEHNRFVILLHKKEDYLERIEEYIKKQLEESLYGCPDGAVGGKKKTKSPKDIWDEIKHCRYLRTDDEEDIDLSQVVTLASEQIKSKQGLKYKPLFGKQKSKKTVIVEPKKTEDNKSKDPVSSDSLG</sequence>
<name>A0A8B6DU19_MYTGA</name>
<dbReference type="Proteomes" id="UP000596742">
    <property type="component" value="Unassembled WGS sequence"/>
</dbReference>
<feature type="compositionally biased region" description="Basic and acidic residues" evidence="1">
    <location>
        <begin position="180"/>
        <end position="189"/>
    </location>
</feature>
<feature type="compositionally biased region" description="Basic and acidic residues" evidence="1">
    <location>
        <begin position="333"/>
        <end position="349"/>
    </location>
</feature>
<comment type="caution">
    <text evidence="2">The sequence shown here is derived from an EMBL/GenBank/DDBJ whole genome shotgun (WGS) entry which is preliminary data.</text>
</comment>
<feature type="region of interest" description="Disordered" evidence="1">
    <location>
        <begin position="291"/>
        <end position="484"/>
    </location>
</feature>
<accession>A0A8B6DU19</accession>
<evidence type="ECO:0000313" key="3">
    <source>
        <dbReference type="Proteomes" id="UP000596742"/>
    </source>
</evidence>
<reference evidence="2" key="1">
    <citation type="submission" date="2018-11" db="EMBL/GenBank/DDBJ databases">
        <authorList>
            <person name="Alioto T."/>
            <person name="Alioto T."/>
        </authorList>
    </citation>
    <scope>NUCLEOTIDE SEQUENCE</scope>
</reference>
<dbReference type="AlphaFoldDB" id="A0A8B6DU19"/>
<organism evidence="2 3">
    <name type="scientific">Mytilus galloprovincialis</name>
    <name type="common">Mediterranean mussel</name>
    <dbReference type="NCBI Taxonomy" id="29158"/>
    <lineage>
        <taxon>Eukaryota</taxon>
        <taxon>Metazoa</taxon>
        <taxon>Spiralia</taxon>
        <taxon>Lophotrochozoa</taxon>
        <taxon>Mollusca</taxon>
        <taxon>Bivalvia</taxon>
        <taxon>Autobranchia</taxon>
        <taxon>Pteriomorphia</taxon>
        <taxon>Mytilida</taxon>
        <taxon>Mytiloidea</taxon>
        <taxon>Mytilidae</taxon>
        <taxon>Mytilinae</taxon>
        <taxon>Mytilus</taxon>
    </lineage>
</organism>
<feature type="compositionally biased region" description="Basic and acidic residues" evidence="1">
    <location>
        <begin position="384"/>
        <end position="425"/>
    </location>
</feature>
<feature type="region of interest" description="Disordered" evidence="1">
    <location>
        <begin position="635"/>
        <end position="663"/>
    </location>
</feature>
<keyword evidence="3" id="KW-1185">Reference proteome</keyword>
<feature type="compositionally biased region" description="Polar residues" evidence="1">
    <location>
        <begin position="158"/>
        <end position="179"/>
    </location>
</feature>